<feature type="transmembrane region" description="Helical" evidence="6">
    <location>
        <begin position="379"/>
        <end position="401"/>
    </location>
</feature>
<evidence type="ECO:0000256" key="3">
    <source>
        <dbReference type="ARBA" id="ARBA00022692"/>
    </source>
</evidence>
<dbReference type="CDD" id="cd13132">
    <property type="entry name" value="MATE_eukaryotic"/>
    <property type="match status" value="1"/>
</dbReference>
<comment type="similarity">
    <text evidence="2 6">Belongs to the multi antimicrobial extrusion (MATE) (TC 2.A.66.1) family.</text>
</comment>
<name>A0A250X7M1_9CHLO</name>
<dbReference type="EMBL" id="BEGY01000039">
    <property type="protein sequence ID" value="GAX79084.1"/>
    <property type="molecule type" value="Genomic_DNA"/>
</dbReference>
<dbReference type="GO" id="GO:0042910">
    <property type="term" value="F:xenobiotic transmembrane transporter activity"/>
    <property type="evidence" value="ECO:0007669"/>
    <property type="project" value="InterPro"/>
</dbReference>
<feature type="transmembrane region" description="Helical" evidence="6">
    <location>
        <begin position="338"/>
        <end position="359"/>
    </location>
</feature>
<organism evidence="7 8">
    <name type="scientific">Chlamydomonas eustigma</name>
    <dbReference type="NCBI Taxonomy" id="1157962"/>
    <lineage>
        <taxon>Eukaryota</taxon>
        <taxon>Viridiplantae</taxon>
        <taxon>Chlorophyta</taxon>
        <taxon>core chlorophytes</taxon>
        <taxon>Chlorophyceae</taxon>
        <taxon>CS clade</taxon>
        <taxon>Chlamydomonadales</taxon>
        <taxon>Chlamydomonadaceae</taxon>
        <taxon>Chlamydomonas</taxon>
    </lineage>
</organism>
<dbReference type="PANTHER" id="PTHR11206">
    <property type="entry name" value="MULTIDRUG RESISTANCE PROTEIN"/>
    <property type="match status" value="1"/>
</dbReference>
<sequence length="496" mass="53640">MSAGEPLLSPSHCDERTITAFSGFNKEELKKVLYIFWPVSASEVLQFLSYAITTAQVGHIGSAELSAITLGRSIYHITGLSLVIGTAVGVRTLGGQAFGAQQYSLLGTVAKRAILINLLLCFLIFLAWTQLTPLMINLGQDPALASLAVRYILGIFPALLADSVIYCLQGYLTCQAMVAPLMIIAGVSVITTPCANYLYLNVYHMGIDGAALALVTVKLMTLLLTLLAVWWVGSFLQEDSKKTWPSWSLDCLKGWDQYLRVSLPSMAMVCASWWIFEAVILIAGKGENAAVQLPVMGILFSLHSLVFMLNAGFSAAASTRVSNLLGEGRGNLAQGSMLLCIMLSSCIDLACCFGLLIWNTPVSEVFSSDPSVVSSTVKAMPWMVLSLLLDGCNEVLGGVLVGSGRQSLGFLTKLLCYWFVGLPLAWLWGSQRGAVGMWQALSAVTVVQTILLGGSVARFDWDAEARRAEIRVLEGVRSMSDLRTALKPKETEHYEP</sequence>
<evidence type="ECO:0000256" key="2">
    <source>
        <dbReference type="ARBA" id="ARBA00010199"/>
    </source>
</evidence>
<keyword evidence="4 6" id="KW-1133">Transmembrane helix</keyword>
<keyword evidence="5 6" id="KW-0472">Membrane</keyword>
<keyword evidence="3 6" id="KW-0812">Transmembrane</keyword>
<dbReference type="InterPro" id="IPR045069">
    <property type="entry name" value="MATE_euk"/>
</dbReference>
<protein>
    <recommendedName>
        <fullName evidence="6">Protein DETOXIFICATION</fullName>
    </recommendedName>
    <alternativeName>
        <fullName evidence="6">Multidrug and toxic compound extrusion protein</fullName>
    </alternativeName>
</protein>
<dbReference type="Pfam" id="PF01554">
    <property type="entry name" value="MatE"/>
    <property type="match status" value="2"/>
</dbReference>
<evidence type="ECO:0000313" key="8">
    <source>
        <dbReference type="Proteomes" id="UP000232323"/>
    </source>
</evidence>
<evidence type="ECO:0000313" key="7">
    <source>
        <dbReference type="EMBL" id="GAX79084.1"/>
    </source>
</evidence>
<feature type="transmembrane region" description="Helical" evidence="6">
    <location>
        <begin position="435"/>
        <end position="457"/>
    </location>
</feature>
<dbReference type="GO" id="GO:0016020">
    <property type="term" value="C:membrane"/>
    <property type="evidence" value="ECO:0007669"/>
    <property type="project" value="UniProtKB-SubCell"/>
</dbReference>
<accession>A0A250X7M1</accession>
<dbReference type="InterPro" id="IPR002528">
    <property type="entry name" value="MATE_fam"/>
</dbReference>
<feature type="transmembrane region" description="Helical" evidence="6">
    <location>
        <begin position="73"/>
        <end position="93"/>
    </location>
</feature>
<evidence type="ECO:0000256" key="5">
    <source>
        <dbReference type="ARBA" id="ARBA00023136"/>
    </source>
</evidence>
<dbReference type="GO" id="GO:1990961">
    <property type="term" value="P:xenobiotic detoxification by transmembrane export across the plasma membrane"/>
    <property type="evidence" value="ECO:0007669"/>
    <property type="project" value="InterPro"/>
</dbReference>
<feature type="transmembrane region" description="Helical" evidence="6">
    <location>
        <begin position="211"/>
        <end position="232"/>
    </location>
</feature>
<feature type="transmembrane region" description="Helical" evidence="6">
    <location>
        <begin position="148"/>
        <end position="168"/>
    </location>
</feature>
<feature type="transmembrane region" description="Helical" evidence="6">
    <location>
        <begin position="180"/>
        <end position="199"/>
    </location>
</feature>
<comment type="caution">
    <text evidence="7">The sequence shown here is derived from an EMBL/GenBank/DDBJ whole genome shotgun (WGS) entry which is preliminary data.</text>
</comment>
<gene>
    <name evidence="7" type="ORF">CEUSTIGMA_g6524.t1</name>
</gene>
<feature type="transmembrane region" description="Helical" evidence="6">
    <location>
        <begin position="295"/>
        <end position="317"/>
    </location>
</feature>
<feature type="transmembrane region" description="Helical" evidence="6">
    <location>
        <begin position="408"/>
        <end position="429"/>
    </location>
</feature>
<keyword evidence="8" id="KW-1185">Reference proteome</keyword>
<evidence type="ECO:0000256" key="1">
    <source>
        <dbReference type="ARBA" id="ARBA00004141"/>
    </source>
</evidence>
<reference evidence="7 8" key="1">
    <citation type="submission" date="2017-08" db="EMBL/GenBank/DDBJ databases">
        <title>Acidophilic green algal genome provides insights into adaptation to an acidic environment.</title>
        <authorList>
            <person name="Hirooka S."/>
            <person name="Hirose Y."/>
            <person name="Kanesaki Y."/>
            <person name="Higuchi S."/>
            <person name="Fujiwara T."/>
            <person name="Onuma R."/>
            <person name="Era A."/>
            <person name="Ohbayashi R."/>
            <person name="Uzuka A."/>
            <person name="Nozaki H."/>
            <person name="Yoshikawa H."/>
            <person name="Miyagishima S.Y."/>
        </authorList>
    </citation>
    <scope>NUCLEOTIDE SEQUENCE [LARGE SCALE GENOMIC DNA]</scope>
    <source>
        <strain evidence="7 8">NIES-2499</strain>
    </source>
</reference>
<dbReference type="OrthoDB" id="2126698at2759"/>
<dbReference type="AlphaFoldDB" id="A0A250X7M1"/>
<dbReference type="Proteomes" id="UP000232323">
    <property type="component" value="Unassembled WGS sequence"/>
</dbReference>
<evidence type="ECO:0000256" key="4">
    <source>
        <dbReference type="ARBA" id="ARBA00022989"/>
    </source>
</evidence>
<proteinExistence type="inferred from homology"/>
<dbReference type="NCBIfam" id="TIGR00797">
    <property type="entry name" value="matE"/>
    <property type="match status" value="1"/>
</dbReference>
<comment type="subcellular location">
    <subcellularLocation>
        <location evidence="1">Membrane</location>
        <topology evidence="1">Multi-pass membrane protein</topology>
    </subcellularLocation>
</comment>
<feature type="transmembrane region" description="Helical" evidence="6">
    <location>
        <begin position="263"/>
        <end position="283"/>
    </location>
</feature>
<dbReference type="STRING" id="1157962.A0A250X7M1"/>
<evidence type="ECO:0000256" key="6">
    <source>
        <dbReference type="RuleBase" id="RU004914"/>
    </source>
</evidence>
<dbReference type="GO" id="GO:0015297">
    <property type="term" value="F:antiporter activity"/>
    <property type="evidence" value="ECO:0007669"/>
    <property type="project" value="InterPro"/>
</dbReference>
<feature type="transmembrane region" description="Helical" evidence="6">
    <location>
        <begin position="114"/>
        <end position="136"/>
    </location>
</feature>